<dbReference type="GO" id="GO:0002764">
    <property type="term" value="P:immune response-regulating signaling pathway"/>
    <property type="evidence" value="ECO:0007669"/>
    <property type="project" value="TreeGrafter"/>
</dbReference>
<dbReference type="AlphaFoldDB" id="G1PH41"/>
<protein>
    <recommendedName>
        <fullName evidence="7">Ig-like domain-containing protein</fullName>
    </recommendedName>
</protein>
<sequence>MTPTLRALLCLGLSVGLRTPVQAGDVPKPSIWADPGPIVTNGGSVTIWCLGSLQAGAYVLYKERGSEPLDTRIPQDSSNKAGFLIEATTQSHAGLYQCAYYSTGDILSERSDPLLLVVTGVGDAPSLSAQPSPVVASGGNVSLSCSSQFTSGPFHLLKEGGADPPRHMEAEPRMHARRWQAIFPLVPVSTSHGGTYRCYGSSTIYPNVWSQPSDPLHIKVTGEHLQGPGGTVHGSPGSSVTITCQGTSVAEYFLEKEGSPAPWKTQSPLEPGNKANFSITYMTDLHARRYQCYCYSPDGWEPSDPLELVVTGAYSKPSLSALPSPVMPSGGNVTLQCGSGQGFDRFLLTKEGDHRLSWTLESQPQPSGRSQALFPVGPVTATHRWTFRCYSCSWYSPQVCSHPSDPLELLVPGESGKPSLLSQQGPIVASGQSLTLQCLSDVGYDRFALHKEGGKDLPQSLVLQPQAGLSQAHFPLDTVSSSHGGRYRCYGGYNLSSKWSAPSDPLDILVAGHLPDTPSLSVQPGPRVASGENVTLLCQSQSPMDTFLLSKEGAAGPPLCLKLKHQASQYQAEFSMSPVTSAHGGTYRCYSSHSSSPYLLSLPSEPLELLVSDTPCSLSTPPPHQVQKVPGLEWKLIILIGVSVALVLLLSLLLFLFLRFRRRSKGSTLGKPNSWRRSAEWISPEPQIRKSPPPAAAQQEPLSDASMKDPQPGESVELDPRNGQDEDPQGVTYPQVKHSTPRPRQGMATSPYSLSEELLDTKGRQAEEDKQVGSPAAPDAPQDVTYAQLNLLTLRRQTSAPPSSPSEEPPEEPSLYAALA</sequence>
<keyword evidence="2" id="KW-1015">Disulfide bond</keyword>
<reference evidence="8" key="2">
    <citation type="submission" date="2025-08" db="UniProtKB">
        <authorList>
            <consortium name="Ensembl"/>
        </authorList>
    </citation>
    <scope>IDENTIFICATION</scope>
</reference>
<evidence type="ECO:0000256" key="4">
    <source>
        <dbReference type="SAM" id="MobiDB-lite"/>
    </source>
</evidence>
<dbReference type="GeneTree" id="ENSGT01100000263478"/>
<keyword evidence="5" id="KW-0812">Transmembrane</keyword>
<dbReference type="Proteomes" id="UP000001074">
    <property type="component" value="Unassembled WGS sequence"/>
</dbReference>
<dbReference type="GO" id="GO:0005886">
    <property type="term" value="C:plasma membrane"/>
    <property type="evidence" value="ECO:0007669"/>
    <property type="project" value="UniProtKB-SubCell"/>
</dbReference>
<evidence type="ECO:0000313" key="8">
    <source>
        <dbReference type="Ensembl" id="ENSMLUP00000009980.2"/>
    </source>
</evidence>
<dbReference type="PROSITE" id="PS50835">
    <property type="entry name" value="IG_LIKE"/>
    <property type="match status" value="1"/>
</dbReference>
<dbReference type="InterPro" id="IPR003598">
    <property type="entry name" value="Ig_sub2"/>
</dbReference>
<feature type="domain" description="Ig-like" evidence="7">
    <location>
        <begin position="518"/>
        <end position="601"/>
    </location>
</feature>
<feature type="transmembrane region" description="Helical" evidence="5">
    <location>
        <begin position="636"/>
        <end position="658"/>
    </location>
</feature>
<dbReference type="InterPro" id="IPR013783">
    <property type="entry name" value="Ig-like_fold"/>
</dbReference>
<dbReference type="FunCoup" id="G1PH41">
    <property type="interactions" value="266"/>
</dbReference>
<dbReference type="SMART" id="SM00408">
    <property type="entry name" value="IGc2"/>
    <property type="match status" value="4"/>
</dbReference>
<reference evidence="8 9" key="1">
    <citation type="journal article" date="2011" name="Nature">
        <title>A high-resolution map of human evolutionary constraint using 29 mammals.</title>
        <authorList>
            <person name="Lindblad-Toh K."/>
            <person name="Garber M."/>
            <person name="Zuk O."/>
            <person name="Lin M.F."/>
            <person name="Parker B.J."/>
            <person name="Washietl S."/>
            <person name="Kheradpour P."/>
            <person name="Ernst J."/>
            <person name="Jordan G."/>
            <person name="Mauceli E."/>
            <person name="Ward L.D."/>
            <person name="Lowe C.B."/>
            <person name="Holloway A.K."/>
            <person name="Clamp M."/>
            <person name="Gnerre S."/>
            <person name="Alfoldi J."/>
            <person name="Beal K."/>
            <person name="Chang J."/>
            <person name="Clawson H."/>
            <person name="Cuff J."/>
            <person name="Di Palma F."/>
            <person name="Fitzgerald S."/>
            <person name="Flicek P."/>
            <person name="Guttman M."/>
            <person name="Hubisz M.J."/>
            <person name="Jaffe D.B."/>
            <person name="Jungreis I."/>
            <person name="Kent W.J."/>
            <person name="Kostka D."/>
            <person name="Lara M."/>
            <person name="Martins A.L."/>
            <person name="Massingham T."/>
            <person name="Moltke I."/>
            <person name="Raney B.J."/>
            <person name="Rasmussen M.D."/>
            <person name="Robinson J."/>
            <person name="Stark A."/>
            <person name="Vilella A.J."/>
            <person name="Wen J."/>
            <person name="Xie X."/>
            <person name="Zody M.C."/>
            <person name="Baldwin J."/>
            <person name="Bloom T."/>
            <person name="Chin C.W."/>
            <person name="Heiman D."/>
            <person name="Nicol R."/>
            <person name="Nusbaum C."/>
            <person name="Young S."/>
            <person name="Wilkinson J."/>
            <person name="Worley K.C."/>
            <person name="Kovar C.L."/>
            <person name="Muzny D.M."/>
            <person name="Gibbs R.A."/>
            <person name="Cree A."/>
            <person name="Dihn H.H."/>
            <person name="Fowler G."/>
            <person name="Jhangiani S."/>
            <person name="Joshi V."/>
            <person name="Lee S."/>
            <person name="Lewis L.R."/>
            <person name="Nazareth L.V."/>
            <person name="Okwuonu G."/>
            <person name="Santibanez J."/>
            <person name="Warren W.C."/>
            <person name="Mardis E.R."/>
            <person name="Weinstock G.M."/>
            <person name="Wilson R.K."/>
            <person name="Delehaunty K."/>
            <person name="Dooling D."/>
            <person name="Fronik C."/>
            <person name="Fulton L."/>
            <person name="Fulton B."/>
            <person name="Graves T."/>
            <person name="Minx P."/>
            <person name="Sodergren E."/>
            <person name="Birney E."/>
            <person name="Margulies E.H."/>
            <person name="Herrero J."/>
            <person name="Green E.D."/>
            <person name="Haussler D."/>
            <person name="Siepel A."/>
            <person name="Goldman N."/>
            <person name="Pollard K.S."/>
            <person name="Pedersen J.S."/>
            <person name="Lander E.S."/>
            <person name="Kellis M."/>
        </authorList>
    </citation>
    <scope>NUCLEOTIDE SEQUENCE [LARGE SCALE GENOMIC DNA]</scope>
</reference>
<organism evidence="8 9">
    <name type="scientific">Myotis lucifugus</name>
    <name type="common">Little brown bat</name>
    <dbReference type="NCBI Taxonomy" id="59463"/>
    <lineage>
        <taxon>Eukaryota</taxon>
        <taxon>Metazoa</taxon>
        <taxon>Chordata</taxon>
        <taxon>Craniata</taxon>
        <taxon>Vertebrata</taxon>
        <taxon>Euteleostomi</taxon>
        <taxon>Mammalia</taxon>
        <taxon>Eutheria</taxon>
        <taxon>Laurasiatheria</taxon>
        <taxon>Chiroptera</taxon>
        <taxon>Yangochiroptera</taxon>
        <taxon>Vespertilionidae</taxon>
        <taxon>Myotis</taxon>
    </lineage>
</organism>
<evidence type="ECO:0000256" key="6">
    <source>
        <dbReference type="SAM" id="SignalP"/>
    </source>
</evidence>
<dbReference type="EMBL" id="AAPE02057087">
    <property type="status" value="NOT_ANNOTATED_CDS"/>
    <property type="molecule type" value="Genomic_DNA"/>
</dbReference>
<reference evidence="8" key="3">
    <citation type="submission" date="2025-09" db="UniProtKB">
        <authorList>
            <consortium name="Ensembl"/>
        </authorList>
    </citation>
    <scope>IDENTIFICATION</scope>
</reference>
<evidence type="ECO:0000256" key="2">
    <source>
        <dbReference type="ARBA" id="ARBA00023157"/>
    </source>
</evidence>
<evidence type="ECO:0000259" key="7">
    <source>
        <dbReference type="PROSITE" id="PS50835"/>
    </source>
</evidence>
<dbReference type="InterPro" id="IPR003599">
    <property type="entry name" value="Ig_sub"/>
</dbReference>
<feature type="chain" id="PRO_5003417910" description="Ig-like domain-containing protein" evidence="6">
    <location>
        <begin position="24"/>
        <end position="820"/>
    </location>
</feature>
<dbReference type="HOGENOM" id="CLU_021100_2_0_1"/>
<keyword evidence="5" id="KW-0472">Membrane</keyword>
<dbReference type="OMA" id="METHEDQ"/>
<dbReference type="Ensembl" id="ENSMLUT00000010949.2">
    <property type="protein sequence ID" value="ENSMLUP00000009980.2"/>
    <property type="gene ID" value="ENSMLUG00000026147.1"/>
</dbReference>
<keyword evidence="9" id="KW-1185">Reference proteome</keyword>
<dbReference type="SUPFAM" id="SSF48726">
    <property type="entry name" value="Immunoglobulin"/>
    <property type="match status" value="6"/>
</dbReference>
<dbReference type="Pfam" id="PF00047">
    <property type="entry name" value="ig"/>
    <property type="match status" value="2"/>
</dbReference>
<dbReference type="FunFam" id="2.60.40.10:FF:000049">
    <property type="entry name" value="Leukocyte immunoglobulin-like receptor subfamily B member 1"/>
    <property type="match status" value="6"/>
</dbReference>
<dbReference type="EMBL" id="AAPE02057088">
    <property type="status" value="NOT_ANNOTATED_CDS"/>
    <property type="molecule type" value="Genomic_DNA"/>
</dbReference>
<keyword evidence="1 6" id="KW-0732">Signal</keyword>
<dbReference type="EMBL" id="AAPE02057085">
    <property type="status" value="NOT_ANNOTATED_CDS"/>
    <property type="molecule type" value="Genomic_DNA"/>
</dbReference>
<dbReference type="Gene3D" id="2.60.40.10">
    <property type="entry name" value="Immunoglobulins"/>
    <property type="match status" value="6"/>
</dbReference>
<accession>G1PH41</accession>
<evidence type="ECO:0000313" key="9">
    <source>
        <dbReference type="Proteomes" id="UP000001074"/>
    </source>
</evidence>
<evidence type="ECO:0000256" key="3">
    <source>
        <dbReference type="ARBA" id="ARBA00023319"/>
    </source>
</evidence>
<feature type="signal peptide" evidence="6">
    <location>
        <begin position="1"/>
        <end position="23"/>
    </location>
</feature>
<dbReference type="PANTHER" id="PTHR11738">
    <property type="entry name" value="MHC CLASS I NK CELL RECEPTOR"/>
    <property type="match status" value="1"/>
</dbReference>
<name>G1PH41_MYOLU</name>
<dbReference type="PANTHER" id="PTHR11738:SF88">
    <property type="entry name" value="IG-LIKE DOMAIN-CONTAINING PROTEIN"/>
    <property type="match status" value="1"/>
</dbReference>
<dbReference type="SMART" id="SM00409">
    <property type="entry name" value="IG"/>
    <property type="match status" value="6"/>
</dbReference>
<feature type="region of interest" description="Disordered" evidence="4">
    <location>
        <begin position="795"/>
        <end position="820"/>
    </location>
</feature>
<dbReference type="eggNOG" id="ENOG502RYEX">
    <property type="taxonomic scope" value="Eukaryota"/>
</dbReference>
<evidence type="ECO:0000256" key="1">
    <source>
        <dbReference type="ARBA" id="ARBA00022729"/>
    </source>
</evidence>
<dbReference type="InParanoid" id="G1PH41"/>
<dbReference type="InterPro" id="IPR013151">
    <property type="entry name" value="Immunoglobulin_dom"/>
</dbReference>
<dbReference type="EMBL" id="AAPE02057086">
    <property type="status" value="NOT_ANNOTATED_CDS"/>
    <property type="molecule type" value="Genomic_DNA"/>
</dbReference>
<keyword evidence="5" id="KW-1133">Transmembrane helix</keyword>
<evidence type="ECO:0000256" key="5">
    <source>
        <dbReference type="SAM" id="Phobius"/>
    </source>
</evidence>
<dbReference type="STRING" id="59463.ENSMLUP00000009980"/>
<dbReference type="GO" id="GO:0019221">
    <property type="term" value="P:cytokine-mediated signaling pathway"/>
    <property type="evidence" value="ECO:0007669"/>
    <property type="project" value="TreeGrafter"/>
</dbReference>
<dbReference type="InterPro" id="IPR007110">
    <property type="entry name" value="Ig-like_dom"/>
</dbReference>
<dbReference type="InterPro" id="IPR050412">
    <property type="entry name" value="Ig-like_Receptors_ImmuneReg"/>
</dbReference>
<proteinExistence type="predicted"/>
<feature type="compositionally biased region" description="Basic and acidic residues" evidence="4">
    <location>
        <begin position="759"/>
        <end position="771"/>
    </location>
</feature>
<keyword evidence="3" id="KW-0393">Immunoglobulin domain</keyword>
<dbReference type="GO" id="GO:0032396">
    <property type="term" value="F:inhibitory MHC class I receptor activity"/>
    <property type="evidence" value="ECO:0007669"/>
    <property type="project" value="TreeGrafter"/>
</dbReference>
<dbReference type="EMBL" id="AAPE02057084">
    <property type="status" value="NOT_ANNOTATED_CDS"/>
    <property type="molecule type" value="Genomic_DNA"/>
</dbReference>
<dbReference type="Pfam" id="PF13895">
    <property type="entry name" value="Ig_2"/>
    <property type="match status" value="1"/>
</dbReference>
<feature type="region of interest" description="Disordered" evidence="4">
    <location>
        <begin position="666"/>
        <end position="783"/>
    </location>
</feature>
<dbReference type="InterPro" id="IPR036179">
    <property type="entry name" value="Ig-like_dom_sf"/>
</dbReference>